<dbReference type="InterPro" id="IPR017853">
    <property type="entry name" value="GH"/>
</dbReference>
<reference evidence="3 4" key="1">
    <citation type="submission" date="2016-10" db="EMBL/GenBank/DDBJ databases">
        <authorList>
            <person name="de Groot N.N."/>
        </authorList>
    </citation>
    <scope>NUCLEOTIDE SEQUENCE [LARGE SCALE GENOMIC DNA]</scope>
    <source>
        <strain evidence="3 4">AR40</strain>
    </source>
</reference>
<evidence type="ECO:0000313" key="3">
    <source>
        <dbReference type="EMBL" id="SES04575.1"/>
    </source>
</evidence>
<evidence type="ECO:0000313" key="4">
    <source>
        <dbReference type="Proteomes" id="UP000182584"/>
    </source>
</evidence>
<dbReference type="Gene3D" id="2.60.40.1180">
    <property type="entry name" value="Golgi alpha-mannosidase II"/>
    <property type="match status" value="1"/>
</dbReference>
<dbReference type="PANTHER" id="PTHR43002">
    <property type="entry name" value="GLYCOGEN DEBRANCHING ENZYME"/>
    <property type="match status" value="1"/>
</dbReference>
<dbReference type="Proteomes" id="UP000182584">
    <property type="component" value="Unassembled WGS sequence"/>
</dbReference>
<evidence type="ECO:0000256" key="1">
    <source>
        <dbReference type="SAM" id="MobiDB-lite"/>
    </source>
</evidence>
<dbReference type="SUPFAM" id="SSF51445">
    <property type="entry name" value="(Trans)glycosidases"/>
    <property type="match status" value="1"/>
</dbReference>
<protein>
    <submittedName>
        <fullName evidence="3">Glycogen operon protein</fullName>
    </submittedName>
</protein>
<dbReference type="GO" id="GO:0005975">
    <property type="term" value="P:carbohydrate metabolic process"/>
    <property type="evidence" value="ECO:0007669"/>
    <property type="project" value="InterPro"/>
</dbReference>
<dbReference type="InterPro" id="IPR013780">
    <property type="entry name" value="Glyco_hydro_b"/>
</dbReference>
<evidence type="ECO:0000259" key="2">
    <source>
        <dbReference type="SMART" id="SM00642"/>
    </source>
</evidence>
<dbReference type="RefSeq" id="WP_074756899.1">
    <property type="nucleotide sequence ID" value="NZ_FOGJ01000017.1"/>
</dbReference>
<feature type="region of interest" description="Disordered" evidence="1">
    <location>
        <begin position="647"/>
        <end position="670"/>
    </location>
</feature>
<accession>A0A1H9U504</accession>
<dbReference type="AlphaFoldDB" id="A0A1H9U504"/>
<name>A0A1H9U504_BUTFI</name>
<dbReference type="SMART" id="SM00642">
    <property type="entry name" value="Aamy"/>
    <property type="match status" value="1"/>
</dbReference>
<gene>
    <name evidence="3" type="ORF">SAMN04487884_11752</name>
</gene>
<dbReference type="InterPro" id="IPR006047">
    <property type="entry name" value="GH13_cat_dom"/>
</dbReference>
<feature type="domain" description="Glycosyl hydrolase family 13 catalytic" evidence="2">
    <location>
        <begin position="153"/>
        <end position="507"/>
    </location>
</feature>
<dbReference type="SUPFAM" id="SSF51011">
    <property type="entry name" value="Glycosyl hydrolase domain"/>
    <property type="match status" value="1"/>
</dbReference>
<feature type="compositionally biased region" description="Polar residues" evidence="1">
    <location>
        <begin position="649"/>
        <end position="664"/>
    </location>
</feature>
<proteinExistence type="predicted"/>
<dbReference type="Gene3D" id="3.20.20.80">
    <property type="entry name" value="Glycosidases"/>
    <property type="match status" value="2"/>
</dbReference>
<dbReference type="eggNOG" id="COG1523">
    <property type="taxonomic scope" value="Bacteria"/>
</dbReference>
<organism evidence="3 4">
    <name type="scientific">Butyrivibrio fibrisolvens</name>
    <dbReference type="NCBI Taxonomy" id="831"/>
    <lineage>
        <taxon>Bacteria</taxon>
        <taxon>Bacillati</taxon>
        <taxon>Bacillota</taxon>
        <taxon>Clostridia</taxon>
        <taxon>Lachnospirales</taxon>
        <taxon>Lachnospiraceae</taxon>
        <taxon>Butyrivibrio</taxon>
    </lineage>
</organism>
<sequence length="670" mass="76026">MTQSLKLLKAKPYPLGMYIKGQDLIFSGTFINETGCGIILYPCTDGVIDTAKPQIVPLTDQYRHGSLYSVRIVGGALAFGAYQLMSGGNRYADPLSTRIQGLEEFGVYKKEDEIFSIISDDDYDWGNDKRPHTPFDKSFIYLVNVRGYTMLDTGVPVRHRGTFLGLVRKIEYLKSLGVTAIELMPVYEQPSVLSRRSLELMHAPVHRDMTKDRAMVSEAGFLKEASDSDRLVNLWGFEPGFPYAVRSAYAVKGNDPSEEFKDMVREFHRAGIEVIVQTYFAEGLTHQNMQEILRYWVSEYHIDGVHIKGKDVSSTMLSQDPLLSDIKIFDYGFDYWYLYGGVSREPSKRNLASYKDDFEFTARHFLKGDDNIIQSFLNLSQETGTAGGAVHYICNYDGARLADLVTYDHKYNEANGENNTDGIDDNVSWNCGVEGKSRRKDIMLLRARQIKNALVMLFLSQGTPMLFGGDEFCNSQAGNNNPYCQDNNIGWIEWKNFAKHKDLVDFTRFLTGLRNKYEVFRSAVPYRLMDYKAVGYPDFSYHGTQAWRPDLSAYSHTIGMLYCGLYCGKGQEHSFVYVAYNMHWEDKEFSLPELPKGCEWQLLCDTADSEADYSTPKRGRTLKDQSKATLLSRSVSIFISKGEPERTGRNISYATNAANKQSADAPSRDK</sequence>
<dbReference type="EMBL" id="FOGJ01000017">
    <property type="protein sequence ID" value="SES04575.1"/>
    <property type="molecule type" value="Genomic_DNA"/>
</dbReference>
<dbReference type="OrthoDB" id="9761875at2"/>